<evidence type="ECO:0000313" key="3">
    <source>
        <dbReference type="Proteomes" id="UP000838100"/>
    </source>
</evidence>
<proteinExistence type="predicted"/>
<dbReference type="RefSeq" id="WP_237443709.1">
    <property type="nucleotide sequence ID" value="NZ_CAKLPX010000001.1"/>
</dbReference>
<feature type="transmembrane region" description="Helical" evidence="1">
    <location>
        <begin position="37"/>
        <end position="56"/>
    </location>
</feature>
<keyword evidence="1" id="KW-1133">Transmembrane helix</keyword>
<feature type="transmembrane region" description="Helical" evidence="1">
    <location>
        <begin position="173"/>
        <end position="196"/>
    </location>
</feature>
<keyword evidence="1" id="KW-0472">Membrane</keyword>
<sequence>MSLIKKILEIIKYLWQFYSVVIGDGYKKCSIKLWDRYLRLILLLLFVPCLSIVQGYQGKLLAEGKPITFVGEYAGVSSVNWFSIPNGSVDVRLHFSPEFEGRRWKDISLRGFRSKDIDELSTFDGQCLRIAVVYIPMHGKTISDVFTCDGGFVYQFDRQKFIDKYTVVSSRDFLFFIFCSFVLFFIVGYPLIFLFLGK</sequence>
<gene>
    <name evidence="2" type="ORF">SIN8267_01149</name>
</gene>
<organism evidence="2 3">
    <name type="scientific">Sinobacterium norvegicum</name>
    <dbReference type="NCBI Taxonomy" id="1641715"/>
    <lineage>
        <taxon>Bacteria</taxon>
        <taxon>Pseudomonadati</taxon>
        <taxon>Pseudomonadota</taxon>
        <taxon>Gammaproteobacteria</taxon>
        <taxon>Cellvibrionales</taxon>
        <taxon>Spongiibacteraceae</taxon>
        <taxon>Sinobacterium</taxon>
    </lineage>
</organism>
<evidence type="ECO:0000256" key="1">
    <source>
        <dbReference type="SAM" id="Phobius"/>
    </source>
</evidence>
<reference evidence="2" key="1">
    <citation type="submission" date="2021-12" db="EMBL/GenBank/DDBJ databases">
        <authorList>
            <person name="Rodrigo-Torres L."/>
            <person name="Arahal R. D."/>
            <person name="Lucena T."/>
        </authorList>
    </citation>
    <scope>NUCLEOTIDE SEQUENCE</scope>
    <source>
        <strain evidence="2">CECT 8267</strain>
    </source>
</reference>
<dbReference type="EMBL" id="CAKLPX010000001">
    <property type="protein sequence ID" value="CAH0991048.1"/>
    <property type="molecule type" value="Genomic_DNA"/>
</dbReference>
<comment type="caution">
    <text evidence="2">The sequence shown here is derived from an EMBL/GenBank/DDBJ whole genome shotgun (WGS) entry which is preliminary data.</text>
</comment>
<accession>A0ABM9ACX4</accession>
<dbReference type="Proteomes" id="UP000838100">
    <property type="component" value="Unassembled WGS sequence"/>
</dbReference>
<name>A0ABM9ACX4_9GAMM</name>
<keyword evidence="1" id="KW-0812">Transmembrane</keyword>
<protein>
    <submittedName>
        <fullName evidence="2">Uncharacterized protein</fullName>
    </submittedName>
</protein>
<evidence type="ECO:0000313" key="2">
    <source>
        <dbReference type="EMBL" id="CAH0991048.1"/>
    </source>
</evidence>
<keyword evidence="3" id="KW-1185">Reference proteome</keyword>